<comment type="caution">
    <text evidence="1">The sequence shown here is derived from an EMBL/GenBank/DDBJ whole genome shotgun (WGS) entry which is preliminary data.</text>
</comment>
<name>A0ABQ6JJH7_9ACTN</name>
<evidence type="ECO:0000313" key="2">
    <source>
        <dbReference type="Proteomes" id="UP001157017"/>
    </source>
</evidence>
<dbReference type="Proteomes" id="UP001157017">
    <property type="component" value="Unassembled WGS sequence"/>
</dbReference>
<evidence type="ECO:0000313" key="1">
    <source>
        <dbReference type="EMBL" id="GMA88148.1"/>
    </source>
</evidence>
<proteinExistence type="predicted"/>
<accession>A0ABQ6JJH7</accession>
<keyword evidence="2" id="KW-1185">Reference proteome</keyword>
<reference evidence="2" key="1">
    <citation type="journal article" date="2019" name="Int. J. Syst. Evol. Microbiol.">
        <title>The Global Catalogue of Microorganisms (GCM) 10K type strain sequencing project: providing services to taxonomists for standard genome sequencing and annotation.</title>
        <authorList>
            <consortium name="The Broad Institute Genomics Platform"/>
            <consortium name="The Broad Institute Genome Sequencing Center for Infectious Disease"/>
            <person name="Wu L."/>
            <person name="Ma J."/>
        </authorList>
    </citation>
    <scope>NUCLEOTIDE SEQUENCE [LARGE SCALE GENOMIC DNA]</scope>
    <source>
        <strain evidence="2">NBRC 108730</strain>
    </source>
</reference>
<sequence>MLAGRRTEREARALHDRTTEVKIRALGDRVSRWTSWQVAREQGWTSLRHAEYVAVTRLQADVLVALDPALVEAARGLVPLADVESLRLAVAPSRPP</sequence>
<organism evidence="1 2">
    <name type="scientific">Angustibacter aerolatus</name>
    <dbReference type="NCBI Taxonomy" id="1162965"/>
    <lineage>
        <taxon>Bacteria</taxon>
        <taxon>Bacillati</taxon>
        <taxon>Actinomycetota</taxon>
        <taxon>Actinomycetes</taxon>
        <taxon>Kineosporiales</taxon>
        <taxon>Kineosporiaceae</taxon>
    </lineage>
</organism>
<dbReference type="EMBL" id="BSUZ01000001">
    <property type="protein sequence ID" value="GMA88148.1"/>
    <property type="molecule type" value="Genomic_DNA"/>
</dbReference>
<gene>
    <name evidence="1" type="ORF">GCM10025868_33980</name>
</gene>
<protein>
    <submittedName>
        <fullName evidence="1">Uncharacterized protein</fullName>
    </submittedName>
</protein>